<dbReference type="Gene3D" id="3.40.50.300">
    <property type="entry name" value="P-loop containing nucleotide triphosphate hydrolases"/>
    <property type="match status" value="2"/>
</dbReference>
<reference evidence="1 2" key="1">
    <citation type="submission" date="2024-11" db="EMBL/GenBank/DDBJ databases">
        <title>Chromosome-level genome assembly of the freshwater bivalve Anodonta woodiana.</title>
        <authorList>
            <person name="Chen X."/>
        </authorList>
    </citation>
    <scope>NUCLEOTIDE SEQUENCE [LARGE SCALE GENOMIC DNA]</scope>
    <source>
        <strain evidence="1">MN2024</strain>
        <tissue evidence="1">Gills</tissue>
    </source>
</reference>
<proteinExistence type="predicted"/>
<evidence type="ECO:0000313" key="1">
    <source>
        <dbReference type="EMBL" id="KAL3863074.1"/>
    </source>
</evidence>
<protein>
    <submittedName>
        <fullName evidence="1">Uncharacterized protein</fullName>
    </submittedName>
</protein>
<organism evidence="1 2">
    <name type="scientific">Sinanodonta woodiana</name>
    <name type="common">Chinese pond mussel</name>
    <name type="synonym">Anodonta woodiana</name>
    <dbReference type="NCBI Taxonomy" id="1069815"/>
    <lineage>
        <taxon>Eukaryota</taxon>
        <taxon>Metazoa</taxon>
        <taxon>Spiralia</taxon>
        <taxon>Lophotrochozoa</taxon>
        <taxon>Mollusca</taxon>
        <taxon>Bivalvia</taxon>
        <taxon>Autobranchia</taxon>
        <taxon>Heteroconchia</taxon>
        <taxon>Palaeoheterodonta</taxon>
        <taxon>Unionida</taxon>
        <taxon>Unionoidea</taxon>
        <taxon>Unionidae</taxon>
        <taxon>Unioninae</taxon>
        <taxon>Sinanodonta</taxon>
    </lineage>
</organism>
<dbReference type="EMBL" id="JBJQND010000010">
    <property type="protein sequence ID" value="KAL3863074.1"/>
    <property type="molecule type" value="Genomic_DNA"/>
</dbReference>
<keyword evidence="2" id="KW-1185">Reference proteome</keyword>
<dbReference type="InterPro" id="IPR027417">
    <property type="entry name" value="P-loop_NTPase"/>
</dbReference>
<gene>
    <name evidence="1" type="ORF">ACJMK2_004851</name>
</gene>
<name>A0ABD3VN94_SINWO</name>
<evidence type="ECO:0000313" key="2">
    <source>
        <dbReference type="Proteomes" id="UP001634394"/>
    </source>
</evidence>
<dbReference type="AlphaFoldDB" id="A0ABD3VN94"/>
<sequence>MLLIQYSNFLKVLIGIKDYLAIHFRLTILKVCFCFHSSGRARAMDSKYHALAQIGKGTAAKEEVNIRREKLMAKAINELQGDIQQNPPSIRKNIRKLQEEDKLDRDLQTQQKK</sequence>
<comment type="caution">
    <text evidence="1">The sequence shown here is derived from an EMBL/GenBank/DDBJ whole genome shotgun (WGS) entry which is preliminary data.</text>
</comment>
<dbReference type="Proteomes" id="UP001634394">
    <property type="component" value="Unassembled WGS sequence"/>
</dbReference>
<accession>A0ABD3VN94</accession>